<organism evidence="1 2">
    <name type="scientific">Pseudoalteromonas luteoviolacea DSM 6061</name>
    <dbReference type="NCBI Taxonomy" id="1365250"/>
    <lineage>
        <taxon>Bacteria</taxon>
        <taxon>Pseudomonadati</taxon>
        <taxon>Pseudomonadota</taxon>
        <taxon>Gammaproteobacteria</taxon>
        <taxon>Alteromonadales</taxon>
        <taxon>Pseudoalteromonadaceae</taxon>
        <taxon>Pseudoalteromonas</taxon>
    </lineage>
</organism>
<dbReference type="RefSeq" id="WP_063364831.1">
    <property type="nucleotide sequence ID" value="NZ_AQHB01000022.1"/>
</dbReference>
<evidence type="ECO:0008006" key="3">
    <source>
        <dbReference type="Google" id="ProtNLM"/>
    </source>
</evidence>
<evidence type="ECO:0000313" key="1">
    <source>
        <dbReference type="EMBL" id="KZN41531.1"/>
    </source>
</evidence>
<sequence length="126" mass="14708">MKSEAIDRFVVNIERLIKGEIFDMYKAMISASFEYIAAEILSEQLEKGIWYDGISGLKAEVIATNQVRFTGDMYVFFEQEKSWKEPFESVVKIDTKTKKEVMVYVKIGSHEGKNNLLTMDWQYRNT</sequence>
<keyword evidence="2" id="KW-1185">Reference proteome</keyword>
<comment type="caution">
    <text evidence="1">The sequence shown here is derived from an EMBL/GenBank/DDBJ whole genome shotgun (WGS) entry which is preliminary data.</text>
</comment>
<dbReference type="AlphaFoldDB" id="A0A166Y7S0"/>
<gene>
    <name evidence="1" type="ORF">N475_10695</name>
</gene>
<protein>
    <recommendedName>
        <fullName evidence="3">DUF4440 domain-containing protein</fullName>
    </recommendedName>
</protein>
<name>A0A166Y7S0_9GAMM</name>
<proteinExistence type="predicted"/>
<reference evidence="1 2" key="1">
    <citation type="submission" date="2013-07" db="EMBL/GenBank/DDBJ databases">
        <title>Comparative Genomic and Metabolomic Analysis of Twelve Strains of Pseudoalteromonas luteoviolacea.</title>
        <authorList>
            <person name="Vynne N.G."/>
            <person name="Mansson M."/>
            <person name="Gram L."/>
        </authorList>
    </citation>
    <scope>NUCLEOTIDE SEQUENCE [LARGE SCALE GENOMIC DNA]</scope>
    <source>
        <strain evidence="1 2">DSM 6061</strain>
    </source>
</reference>
<accession>A0A166Y7S0</accession>
<dbReference type="PATRIC" id="fig|1365250.3.peg.1213"/>
<dbReference type="EMBL" id="AUYB01000086">
    <property type="protein sequence ID" value="KZN41531.1"/>
    <property type="molecule type" value="Genomic_DNA"/>
</dbReference>
<evidence type="ECO:0000313" key="2">
    <source>
        <dbReference type="Proteomes" id="UP000076643"/>
    </source>
</evidence>
<dbReference type="Proteomes" id="UP000076643">
    <property type="component" value="Unassembled WGS sequence"/>
</dbReference>